<protein>
    <submittedName>
        <fullName evidence="1">Uncharacterized protein</fullName>
    </submittedName>
</protein>
<dbReference type="EMBL" id="MPUH01000724">
    <property type="protein sequence ID" value="OMJ74871.1"/>
    <property type="molecule type" value="Genomic_DNA"/>
</dbReference>
<evidence type="ECO:0000313" key="1">
    <source>
        <dbReference type="EMBL" id="OMJ74871.1"/>
    </source>
</evidence>
<comment type="caution">
    <text evidence="1">The sequence shown here is derived from an EMBL/GenBank/DDBJ whole genome shotgun (WGS) entry which is preliminary data.</text>
</comment>
<dbReference type="AlphaFoldDB" id="A0A1R2BDM7"/>
<organism evidence="1 2">
    <name type="scientific">Stentor coeruleus</name>
    <dbReference type="NCBI Taxonomy" id="5963"/>
    <lineage>
        <taxon>Eukaryota</taxon>
        <taxon>Sar</taxon>
        <taxon>Alveolata</taxon>
        <taxon>Ciliophora</taxon>
        <taxon>Postciliodesmatophora</taxon>
        <taxon>Heterotrichea</taxon>
        <taxon>Heterotrichida</taxon>
        <taxon>Stentoridae</taxon>
        <taxon>Stentor</taxon>
    </lineage>
</organism>
<reference evidence="1 2" key="1">
    <citation type="submission" date="2016-11" db="EMBL/GenBank/DDBJ databases">
        <title>The macronuclear genome of Stentor coeruleus: a giant cell with tiny introns.</title>
        <authorList>
            <person name="Slabodnick M."/>
            <person name="Ruby J.G."/>
            <person name="Reiff S.B."/>
            <person name="Swart E.C."/>
            <person name="Gosai S."/>
            <person name="Prabakaran S."/>
            <person name="Witkowska E."/>
            <person name="Larue G.E."/>
            <person name="Fisher S."/>
            <person name="Freeman R.M."/>
            <person name="Gunawardena J."/>
            <person name="Chu W."/>
            <person name="Stover N.A."/>
            <person name="Gregory B.D."/>
            <person name="Nowacki M."/>
            <person name="Derisi J."/>
            <person name="Roy S.W."/>
            <person name="Marshall W.F."/>
            <person name="Sood P."/>
        </authorList>
    </citation>
    <scope>NUCLEOTIDE SEQUENCE [LARGE SCALE GENOMIC DNA]</scope>
    <source>
        <strain evidence="1">WM001</strain>
    </source>
</reference>
<dbReference type="Proteomes" id="UP000187209">
    <property type="component" value="Unassembled WGS sequence"/>
</dbReference>
<name>A0A1R2BDM7_9CILI</name>
<gene>
    <name evidence="1" type="ORF">SteCoe_26124</name>
</gene>
<sequence length="268" mass="30094">MVEENGDKETKGVSDSLGDIVNIQKSNYLTWQKADAALLNEYLLIQSFRPNSTPVDFWSSTDFLDEGNNCYAILGPATPLQNEITDEGLNLSGNLISPHLSLSLRSLAIDIKIRLKLSAPSSFFIIFRLTQKITQKNPIIRISNDTINKGLFLSFGHISLENNHFIIEKQEKVVEKDFNGLEDKDFELSIIENGDGKIFVSISGTAKNTSIKRLEAFYDKFWPELGKCSLAMGACGERVLIKNTSIMYRNRILTSPKIRKENCACTTF</sequence>
<accession>A0A1R2BDM7</accession>
<keyword evidence="2" id="KW-1185">Reference proteome</keyword>
<evidence type="ECO:0000313" key="2">
    <source>
        <dbReference type="Proteomes" id="UP000187209"/>
    </source>
</evidence>
<proteinExistence type="predicted"/>